<evidence type="ECO:0000313" key="1">
    <source>
        <dbReference type="EMBL" id="MBF4468850.1"/>
    </source>
</evidence>
<dbReference type="AlphaFoldDB" id="A0A843APZ9"/>
<protein>
    <submittedName>
        <fullName evidence="1">Uncharacterized protein</fullName>
    </submittedName>
</protein>
<organism evidence="1 2">
    <name type="scientific">Methanobrevibacter arboriphilus</name>
    <dbReference type="NCBI Taxonomy" id="39441"/>
    <lineage>
        <taxon>Archaea</taxon>
        <taxon>Methanobacteriati</taxon>
        <taxon>Methanobacteriota</taxon>
        <taxon>Methanomada group</taxon>
        <taxon>Methanobacteria</taxon>
        <taxon>Methanobacteriales</taxon>
        <taxon>Methanobacteriaceae</taxon>
        <taxon>Methanobrevibacter</taxon>
    </lineage>
</organism>
<dbReference type="EMBL" id="JADIIN010000043">
    <property type="protein sequence ID" value="MBF4468850.1"/>
    <property type="molecule type" value="Genomic_DNA"/>
</dbReference>
<comment type="caution">
    <text evidence="1">The sequence shown here is derived from an EMBL/GenBank/DDBJ whole genome shotgun (WGS) entry which is preliminary data.</text>
</comment>
<accession>A0A843APZ9</accession>
<reference evidence="1" key="1">
    <citation type="submission" date="2020-10" db="EMBL/GenBank/DDBJ databases">
        <title>Dehalococcoides mccartyi of a TCE/Cr reducing biochatode.</title>
        <authorList>
            <person name="Matturro B."/>
        </authorList>
    </citation>
    <scope>NUCLEOTIDE SEQUENCE</scope>
    <source>
        <strain evidence="1">Bin4</strain>
    </source>
</reference>
<evidence type="ECO:0000313" key="2">
    <source>
        <dbReference type="Proteomes" id="UP000658733"/>
    </source>
</evidence>
<sequence length="88" mass="10148">MVCSHQSCDSCGQLQRFEFSIDDSVWNLLPLYWKDKVLCIECFLRLIEQQILNGNLNRIAISLDKFQFLGIVGVHTSRICSILLDDVK</sequence>
<dbReference type="Proteomes" id="UP000658733">
    <property type="component" value="Unassembled WGS sequence"/>
</dbReference>
<gene>
    <name evidence="1" type="ORF">ISP01_05530</name>
</gene>
<proteinExistence type="predicted"/>
<dbReference type="RefSeq" id="WP_278522960.1">
    <property type="nucleotide sequence ID" value="NZ_JADIIN010000043.1"/>
</dbReference>
<name>A0A843APZ9_METAZ</name>